<gene>
    <name evidence="7" type="ORF">MTUNDRAET4_3122</name>
</gene>
<feature type="transmembrane region" description="Helical" evidence="6">
    <location>
        <begin position="204"/>
        <end position="229"/>
    </location>
</feature>
<proteinExistence type="inferred from homology"/>
<evidence type="ECO:0000313" key="7">
    <source>
        <dbReference type="EMBL" id="VFU10009.1"/>
    </source>
</evidence>
<evidence type="ECO:0000256" key="2">
    <source>
        <dbReference type="ARBA" id="ARBA00009773"/>
    </source>
</evidence>
<dbReference type="Proteomes" id="UP000294360">
    <property type="component" value="Chromosome"/>
</dbReference>
<dbReference type="EMBL" id="LR536450">
    <property type="protein sequence ID" value="VFU10009.1"/>
    <property type="molecule type" value="Genomic_DNA"/>
</dbReference>
<evidence type="ECO:0000256" key="1">
    <source>
        <dbReference type="ARBA" id="ARBA00004141"/>
    </source>
</evidence>
<evidence type="ECO:0000256" key="6">
    <source>
        <dbReference type="SAM" id="Phobius"/>
    </source>
</evidence>
<sequence length="347" mass="37068">MLDEHSTLRQRFSTILLTAGVGMGALLCYLIAVPFLPAIVWSFALAILFAPLDTRIRKAVRARGLAAAATLAIVAGVIVAPAITAIGFLLNEAVGSAPRLNAVFDARNWTRAIDNYPHLAPAIHSAIERLNIPDLIQAATAWLAGWSGYFVRGSIAGLVNLLLAFYFLFYFLRDREMAIATTRRALPLSEAEFTRLTARIANTIFASVYGTVAVAVLQGSLGGAMFWWLDLPAPVFWGVMMGLLGIVPFLGAFVIWAPAAAALALTGELQSAIILTVWGTIVVGLVDNVVYPILVGRRLMLHTAPSFVAVAGGLLLFGASGVVLGPIVVAGTQTLLEIWRERTMESA</sequence>
<evidence type="ECO:0000256" key="4">
    <source>
        <dbReference type="ARBA" id="ARBA00022989"/>
    </source>
</evidence>
<dbReference type="PANTHER" id="PTHR21716">
    <property type="entry name" value="TRANSMEMBRANE PROTEIN"/>
    <property type="match status" value="1"/>
</dbReference>
<protein>
    <submittedName>
        <fullName evidence="7">AI-2E family transporter</fullName>
    </submittedName>
</protein>
<feature type="transmembrane region" description="Helical" evidence="6">
    <location>
        <begin position="306"/>
        <end position="330"/>
    </location>
</feature>
<reference evidence="7 8" key="1">
    <citation type="submission" date="2019-03" db="EMBL/GenBank/DDBJ databases">
        <authorList>
            <person name="Kox A.R. M."/>
        </authorList>
    </citation>
    <scope>NUCLEOTIDE SEQUENCE [LARGE SCALE GENOMIC DNA]</scope>
    <source>
        <strain evidence="7">MTUNDRAET4 annotated genome</strain>
    </source>
</reference>
<name>A0A4U8Z3P8_METTU</name>
<feature type="transmembrane region" description="Helical" evidence="6">
    <location>
        <begin position="235"/>
        <end position="265"/>
    </location>
</feature>
<feature type="transmembrane region" description="Helical" evidence="6">
    <location>
        <begin position="12"/>
        <end position="32"/>
    </location>
</feature>
<comment type="subcellular location">
    <subcellularLocation>
        <location evidence="1">Membrane</location>
        <topology evidence="1">Multi-pass membrane protein</topology>
    </subcellularLocation>
</comment>
<dbReference type="PANTHER" id="PTHR21716:SF4">
    <property type="entry name" value="TRANSMEMBRANE PROTEIN 245"/>
    <property type="match status" value="1"/>
</dbReference>
<accession>A0A4U8Z3P8</accession>
<keyword evidence="3 6" id="KW-0812">Transmembrane</keyword>
<dbReference type="AlphaFoldDB" id="A0A4U8Z3P8"/>
<evidence type="ECO:0000256" key="3">
    <source>
        <dbReference type="ARBA" id="ARBA00022692"/>
    </source>
</evidence>
<feature type="transmembrane region" description="Helical" evidence="6">
    <location>
        <begin position="149"/>
        <end position="172"/>
    </location>
</feature>
<feature type="transmembrane region" description="Helical" evidence="6">
    <location>
        <begin position="272"/>
        <end position="294"/>
    </location>
</feature>
<dbReference type="RefSeq" id="WP_166795955.1">
    <property type="nucleotide sequence ID" value="NZ_CP139089.1"/>
</dbReference>
<keyword evidence="4 6" id="KW-1133">Transmembrane helix</keyword>
<organism evidence="7 8">
    <name type="scientific">Methylocella tundrae</name>
    <dbReference type="NCBI Taxonomy" id="227605"/>
    <lineage>
        <taxon>Bacteria</taxon>
        <taxon>Pseudomonadati</taxon>
        <taxon>Pseudomonadota</taxon>
        <taxon>Alphaproteobacteria</taxon>
        <taxon>Hyphomicrobiales</taxon>
        <taxon>Beijerinckiaceae</taxon>
        <taxon>Methylocella</taxon>
    </lineage>
</organism>
<dbReference type="InterPro" id="IPR002549">
    <property type="entry name" value="AI-2E-like"/>
</dbReference>
<dbReference type="KEGG" id="mtun:MTUNDRAET4_3122"/>
<dbReference type="GO" id="GO:0016020">
    <property type="term" value="C:membrane"/>
    <property type="evidence" value="ECO:0007669"/>
    <property type="project" value="UniProtKB-SubCell"/>
</dbReference>
<comment type="similarity">
    <text evidence="2">Belongs to the autoinducer-2 exporter (AI-2E) (TC 2.A.86) family.</text>
</comment>
<dbReference type="Pfam" id="PF01594">
    <property type="entry name" value="AI-2E_transport"/>
    <property type="match status" value="1"/>
</dbReference>
<evidence type="ECO:0000313" key="8">
    <source>
        <dbReference type="Proteomes" id="UP000294360"/>
    </source>
</evidence>
<evidence type="ECO:0000256" key="5">
    <source>
        <dbReference type="ARBA" id="ARBA00023136"/>
    </source>
</evidence>
<feature type="transmembrane region" description="Helical" evidence="6">
    <location>
        <begin position="38"/>
        <end position="54"/>
    </location>
</feature>
<keyword evidence="5 6" id="KW-0472">Membrane</keyword>
<feature type="transmembrane region" description="Helical" evidence="6">
    <location>
        <begin position="66"/>
        <end position="90"/>
    </location>
</feature>